<organism evidence="3 4">
    <name type="scientific">Trichormus variabilis SAG 1403-4b</name>
    <dbReference type="NCBI Taxonomy" id="447716"/>
    <lineage>
        <taxon>Bacteria</taxon>
        <taxon>Bacillati</taxon>
        <taxon>Cyanobacteriota</taxon>
        <taxon>Cyanophyceae</taxon>
        <taxon>Nostocales</taxon>
        <taxon>Nostocaceae</taxon>
        <taxon>Trichormus</taxon>
    </lineage>
</organism>
<dbReference type="RefSeq" id="WP_127053177.1">
    <property type="nucleotide sequence ID" value="NZ_RSCM01000003.1"/>
</dbReference>
<dbReference type="Pfam" id="PF00534">
    <property type="entry name" value="Glycos_transf_1"/>
    <property type="match status" value="1"/>
</dbReference>
<keyword evidence="3" id="KW-0808">Transferase</keyword>
<reference evidence="3 4" key="1">
    <citation type="journal article" date="2019" name="Genome Biol. Evol.">
        <title>Day and night: Metabolic profiles and evolutionary relationships of six axenic non-marine cyanobacteria.</title>
        <authorList>
            <person name="Will S.E."/>
            <person name="Henke P."/>
            <person name="Boedeker C."/>
            <person name="Huang S."/>
            <person name="Brinkmann H."/>
            <person name="Rohde M."/>
            <person name="Jarek M."/>
            <person name="Friedl T."/>
            <person name="Seufert S."/>
            <person name="Schumacher M."/>
            <person name="Overmann J."/>
            <person name="Neumann-Schaal M."/>
            <person name="Petersen J."/>
        </authorList>
    </citation>
    <scope>NUCLEOTIDE SEQUENCE [LARGE SCALE GENOMIC DNA]</scope>
    <source>
        <strain evidence="3 4">SAG 1403-4b</strain>
    </source>
</reference>
<accession>A0A433UWR6</accession>
<dbReference type="PANTHER" id="PTHR45947">
    <property type="entry name" value="SULFOQUINOVOSYL TRANSFERASE SQD2"/>
    <property type="match status" value="1"/>
</dbReference>
<dbReference type="Gene3D" id="3.40.50.2000">
    <property type="entry name" value="Glycogen Phosphorylase B"/>
    <property type="match status" value="2"/>
</dbReference>
<dbReference type="CDD" id="cd03802">
    <property type="entry name" value="GT4_AviGT4-like"/>
    <property type="match status" value="1"/>
</dbReference>
<evidence type="ECO:0000313" key="3">
    <source>
        <dbReference type="EMBL" id="RUS98280.1"/>
    </source>
</evidence>
<name>A0A433UWR6_ANAVA</name>
<dbReference type="SUPFAM" id="SSF53756">
    <property type="entry name" value="UDP-Glycosyltransferase/glycogen phosphorylase"/>
    <property type="match status" value="1"/>
</dbReference>
<dbReference type="EMBL" id="RSCM01000003">
    <property type="protein sequence ID" value="RUS98280.1"/>
    <property type="molecule type" value="Genomic_DNA"/>
</dbReference>
<dbReference type="GO" id="GO:0016757">
    <property type="term" value="F:glycosyltransferase activity"/>
    <property type="evidence" value="ECO:0007669"/>
    <property type="project" value="InterPro"/>
</dbReference>
<dbReference type="InterPro" id="IPR028098">
    <property type="entry name" value="Glyco_trans_4-like_N"/>
</dbReference>
<dbReference type="Pfam" id="PF13439">
    <property type="entry name" value="Glyco_transf_4"/>
    <property type="match status" value="1"/>
</dbReference>
<evidence type="ECO:0000259" key="2">
    <source>
        <dbReference type="Pfam" id="PF13439"/>
    </source>
</evidence>
<evidence type="ECO:0000259" key="1">
    <source>
        <dbReference type="Pfam" id="PF00534"/>
    </source>
</evidence>
<feature type="domain" description="Glycosyl transferase family 1" evidence="1">
    <location>
        <begin position="169"/>
        <end position="311"/>
    </location>
</feature>
<feature type="domain" description="Glycosyltransferase subfamily 4-like N-terminal" evidence="2">
    <location>
        <begin position="18"/>
        <end position="143"/>
    </location>
</feature>
<evidence type="ECO:0000313" key="4">
    <source>
        <dbReference type="Proteomes" id="UP000276103"/>
    </source>
</evidence>
<dbReference type="PANTHER" id="PTHR45947:SF3">
    <property type="entry name" value="SULFOQUINOVOSYL TRANSFERASE SQD2"/>
    <property type="match status" value="1"/>
</dbReference>
<comment type="caution">
    <text evidence="3">The sequence shown here is derived from an EMBL/GenBank/DDBJ whole genome shotgun (WGS) entry which is preliminary data.</text>
</comment>
<proteinExistence type="predicted"/>
<sequence>MRIAQIAPLWERVPPPAYGGIELVVGLLTDELVRRGHEVTLFASGDSLTLAKLISVHPRALRLDKTVKDCSIYESLQLASVYEQAEDFDIIHSHMGHTPIPYTKLVKTPTVHTLHGIFTPDNKKIFQYGKKQPYISISDSQREPSLGLNYVTTVYNGIDVSSYEFYPEPIDEPYLAFLGRMSPEKGPHLAIEIAKQAGWRLKMAGKVDVVDVEFFEKEIKPHIDGEQIQYLGEANHAQKNVLMGSAVATLFPITWREPFGLVMVESMAAGTPVIAMRMGSTEEVIADGETGFLCNNTQECVNAIDKVNKLNRYACRRYVEKCFSVDKMTDGYEAVYQQVLAERFAQNGHFRTPVVNLI</sequence>
<dbReference type="Proteomes" id="UP000276103">
    <property type="component" value="Unassembled WGS sequence"/>
</dbReference>
<keyword evidence="4" id="KW-1185">Reference proteome</keyword>
<dbReference type="AlphaFoldDB" id="A0A433UWR6"/>
<protein>
    <submittedName>
        <fullName evidence="3">Glycosyl transferase</fullName>
    </submittedName>
</protein>
<dbReference type="InterPro" id="IPR050194">
    <property type="entry name" value="Glycosyltransferase_grp1"/>
</dbReference>
<dbReference type="InterPro" id="IPR001296">
    <property type="entry name" value="Glyco_trans_1"/>
</dbReference>
<dbReference type="OrthoDB" id="9801573at2"/>
<gene>
    <name evidence="3" type="ORF">DSM107003_13680</name>
</gene>